<protein>
    <recommendedName>
        <fullName evidence="3">Peptidyl-prolyl cis-trans isomerase</fullName>
        <shortName evidence="3">PPIase</shortName>
        <ecNumber evidence="3">5.2.1.8</ecNumber>
    </recommendedName>
</protein>
<dbReference type="InterPro" id="IPR044666">
    <property type="entry name" value="Cyclophilin_A-like"/>
</dbReference>
<keyword evidence="1 3" id="KW-0697">Rotamase</keyword>
<evidence type="ECO:0000256" key="1">
    <source>
        <dbReference type="ARBA" id="ARBA00023110"/>
    </source>
</evidence>
<accession>A0AA35XCJ4</accession>
<dbReference type="InterPro" id="IPR029000">
    <property type="entry name" value="Cyclophilin-like_dom_sf"/>
</dbReference>
<comment type="catalytic activity">
    <reaction evidence="3">
        <text>[protein]-peptidylproline (omega=180) = [protein]-peptidylproline (omega=0)</text>
        <dbReference type="Rhea" id="RHEA:16237"/>
        <dbReference type="Rhea" id="RHEA-COMP:10747"/>
        <dbReference type="Rhea" id="RHEA-COMP:10748"/>
        <dbReference type="ChEBI" id="CHEBI:83833"/>
        <dbReference type="ChEBI" id="CHEBI:83834"/>
        <dbReference type="EC" id="5.2.1.8"/>
    </reaction>
</comment>
<dbReference type="CDD" id="cd00317">
    <property type="entry name" value="cyclophilin"/>
    <property type="match status" value="1"/>
</dbReference>
<evidence type="ECO:0000256" key="2">
    <source>
        <dbReference type="ARBA" id="ARBA00023235"/>
    </source>
</evidence>
<dbReference type="PIRSF" id="PIRSF001467">
    <property type="entry name" value="Peptidylpro_ismrse"/>
    <property type="match status" value="1"/>
</dbReference>
<name>A0AA35XCJ4_GEOBA</name>
<sequence>MELYPDIAPKTVANFTKLIEMEFYDGLTFHRYVENFVIQGGDPEGSGSGGPGWTIPGEFQNPKLRAKMPRHRKGVVAMARANKPDSAGSQFYICLDTKPSRYFSLNGQYTTFGKIIAGMDVVDQLGKGDVMNTVRLKGKNEELSPPTEVQTSQ</sequence>
<dbReference type="Gene3D" id="2.40.100.10">
    <property type="entry name" value="Cyclophilin-like"/>
    <property type="match status" value="1"/>
</dbReference>
<keyword evidence="2 3" id="KW-0413">Isomerase</keyword>
<evidence type="ECO:0000259" key="4">
    <source>
        <dbReference type="PROSITE" id="PS50072"/>
    </source>
</evidence>
<dbReference type="SUPFAM" id="SSF50891">
    <property type="entry name" value="Cyclophilin-like"/>
    <property type="match status" value="1"/>
</dbReference>
<feature type="domain" description="PPIase cyclophilin-type" evidence="4">
    <location>
        <begin position="1"/>
        <end position="153"/>
    </location>
</feature>
<dbReference type="InterPro" id="IPR024936">
    <property type="entry name" value="Cyclophilin-type_PPIase"/>
</dbReference>
<evidence type="ECO:0000313" key="6">
    <source>
        <dbReference type="Proteomes" id="UP001174909"/>
    </source>
</evidence>
<reference evidence="5" key="1">
    <citation type="submission" date="2023-03" db="EMBL/GenBank/DDBJ databases">
        <authorList>
            <person name="Steffen K."/>
            <person name="Cardenas P."/>
        </authorList>
    </citation>
    <scope>NUCLEOTIDE SEQUENCE</scope>
</reference>
<evidence type="ECO:0000313" key="5">
    <source>
        <dbReference type="EMBL" id="CAI8046465.1"/>
    </source>
</evidence>
<proteinExistence type="inferred from homology"/>
<dbReference type="Pfam" id="PF00160">
    <property type="entry name" value="Pro_isomerase"/>
    <property type="match status" value="1"/>
</dbReference>
<dbReference type="PANTHER" id="PTHR45625:SF4">
    <property type="entry name" value="PEPTIDYLPROLYL ISOMERASE DOMAIN AND WD REPEAT-CONTAINING PROTEIN 1"/>
    <property type="match status" value="1"/>
</dbReference>
<dbReference type="Proteomes" id="UP001174909">
    <property type="component" value="Unassembled WGS sequence"/>
</dbReference>
<dbReference type="PROSITE" id="PS50072">
    <property type="entry name" value="CSA_PPIASE_2"/>
    <property type="match status" value="1"/>
</dbReference>
<comment type="caution">
    <text evidence="5">The sequence shown here is derived from an EMBL/GenBank/DDBJ whole genome shotgun (WGS) entry which is preliminary data.</text>
</comment>
<organism evidence="5 6">
    <name type="scientific">Geodia barretti</name>
    <name type="common">Barrett's horny sponge</name>
    <dbReference type="NCBI Taxonomy" id="519541"/>
    <lineage>
        <taxon>Eukaryota</taxon>
        <taxon>Metazoa</taxon>
        <taxon>Porifera</taxon>
        <taxon>Demospongiae</taxon>
        <taxon>Heteroscleromorpha</taxon>
        <taxon>Tetractinellida</taxon>
        <taxon>Astrophorina</taxon>
        <taxon>Geodiidae</taxon>
        <taxon>Geodia</taxon>
    </lineage>
</organism>
<comment type="similarity">
    <text evidence="3">Belongs to the cyclophilin-type PPIase family.</text>
</comment>
<comment type="function">
    <text evidence="3">PPIases accelerate the folding of proteins. It catalyzes the cis-trans isomerization of proline imidic peptide bonds in oligopeptides.</text>
</comment>
<dbReference type="PRINTS" id="PR00153">
    <property type="entry name" value="CSAPPISMRASE"/>
</dbReference>
<keyword evidence="6" id="KW-1185">Reference proteome</keyword>
<dbReference type="AlphaFoldDB" id="A0AA35XCJ4"/>
<evidence type="ECO:0000256" key="3">
    <source>
        <dbReference type="RuleBase" id="RU363019"/>
    </source>
</evidence>
<gene>
    <name evidence="5" type="ORF">GBAR_LOCUS25704</name>
</gene>
<dbReference type="EMBL" id="CASHTH010003565">
    <property type="protein sequence ID" value="CAI8046465.1"/>
    <property type="molecule type" value="Genomic_DNA"/>
</dbReference>
<dbReference type="EC" id="5.2.1.8" evidence="3"/>
<dbReference type="InterPro" id="IPR002130">
    <property type="entry name" value="Cyclophilin-type_PPIase_dom"/>
</dbReference>
<dbReference type="PANTHER" id="PTHR45625">
    <property type="entry name" value="PEPTIDYL-PROLYL CIS-TRANS ISOMERASE-RELATED"/>
    <property type="match status" value="1"/>
</dbReference>
<dbReference type="GO" id="GO:0003755">
    <property type="term" value="F:peptidyl-prolyl cis-trans isomerase activity"/>
    <property type="evidence" value="ECO:0007669"/>
    <property type="project" value="UniProtKB-UniRule"/>
</dbReference>